<dbReference type="EMBL" id="EF082090">
    <property type="protein sequence ID" value="ABK21468.1"/>
    <property type="molecule type" value="mRNA"/>
</dbReference>
<evidence type="ECO:0000313" key="3">
    <source>
        <dbReference type="EMBL" id="ABK21468.1"/>
    </source>
</evidence>
<dbReference type="EMBL" id="EF678043">
    <property type="protein sequence ID" value="ABR17834.1"/>
    <property type="molecule type" value="mRNA"/>
</dbReference>
<evidence type="ECO:0000313" key="4">
    <source>
        <dbReference type="EMBL" id="ABR17834.1"/>
    </source>
</evidence>
<dbReference type="GO" id="GO:0003700">
    <property type="term" value="F:DNA-binding transcription factor activity"/>
    <property type="evidence" value="ECO:0007669"/>
    <property type="project" value="InterPro"/>
</dbReference>
<dbReference type="AlphaFoldDB" id="A9NLF7"/>
<keyword evidence="1" id="KW-0175">Coiled coil</keyword>
<dbReference type="InterPro" id="IPR002487">
    <property type="entry name" value="TF_Kbox"/>
</dbReference>
<evidence type="ECO:0000256" key="1">
    <source>
        <dbReference type="SAM" id="Coils"/>
    </source>
</evidence>
<accession>A9NLF7</accession>
<organism evidence="3">
    <name type="scientific">Picea sitchensis</name>
    <name type="common">Sitka spruce</name>
    <name type="synonym">Pinus sitchensis</name>
    <dbReference type="NCBI Taxonomy" id="3332"/>
    <lineage>
        <taxon>Eukaryota</taxon>
        <taxon>Viridiplantae</taxon>
        <taxon>Streptophyta</taxon>
        <taxon>Embryophyta</taxon>
        <taxon>Tracheophyta</taxon>
        <taxon>Spermatophyta</taxon>
        <taxon>Pinopsida</taxon>
        <taxon>Pinidae</taxon>
        <taxon>Conifers I</taxon>
        <taxon>Pinales</taxon>
        <taxon>Pinaceae</taxon>
        <taxon>Picea</taxon>
    </lineage>
</organism>
<reference evidence="4" key="1">
    <citation type="submission" date="2007-06" db="EMBL/GenBank/DDBJ databases">
        <title>Full length cDNA sequences from Sitka Spruce (Picea sitchensis).</title>
        <authorList>
            <person name="Ralph S.G."/>
            <person name="Chun H.E."/>
            <person name="Liao N."/>
            <person name="Ali J."/>
            <person name="Reid K."/>
            <person name="Kolosova N."/>
            <person name="Cooper N."/>
            <person name="Cullis C."/>
            <person name="Jancsik S."/>
            <person name="Moore R."/>
            <person name="Mayo M."/>
            <person name="Wagner S."/>
            <person name="Holt R.A."/>
            <person name="Jones S.J.M."/>
            <person name="Marra M.A."/>
            <person name="Ritland C.E."/>
            <person name="Ritland K."/>
            <person name="Bohlmann J."/>
        </authorList>
    </citation>
    <scope>NUCLEOTIDE SEQUENCE</scope>
    <source>
        <tissue evidence="4">Bark</tissue>
    </source>
</reference>
<sequence length="128" mass="14577">MKRALDNNSKGQAKSRNECGNEELINLHREIEGLQRLISQVKGDWLDGLGLKELQQLEQKLETGLTRVRSEKEIKLREENKNLRRQIKELCGKALQDPESSECISNLEALQAYLEESSESDTSLQLGL</sequence>
<dbReference type="GO" id="GO:0005634">
    <property type="term" value="C:nucleus"/>
    <property type="evidence" value="ECO:0007669"/>
    <property type="project" value="InterPro"/>
</dbReference>
<name>A9NLF7_PICSI</name>
<dbReference type="Pfam" id="PF01486">
    <property type="entry name" value="K-box"/>
    <property type="match status" value="1"/>
</dbReference>
<evidence type="ECO:0000259" key="2">
    <source>
        <dbReference type="PROSITE" id="PS51297"/>
    </source>
</evidence>
<feature type="domain" description="K-box" evidence="2">
    <location>
        <begin position="17"/>
        <end position="113"/>
    </location>
</feature>
<feature type="coiled-coil region" evidence="1">
    <location>
        <begin position="51"/>
        <end position="93"/>
    </location>
</feature>
<protein>
    <recommendedName>
        <fullName evidence="2">K-box domain-containing protein</fullName>
    </recommendedName>
</protein>
<reference evidence="3" key="2">
    <citation type="journal article" date="2008" name="BMC Genomics">
        <title>A conifer genomics resource of 200,000 spruce (Picea spp.) ESTs and 6,464 high-quality, sequence-finished full-length cDNAs for Sitka spruce (Picea sitchensis).</title>
        <authorList>
            <person name="Ralph S.G."/>
            <person name="Chun H.J."/>
            <person name="Kolosova N."/>
            <person name="Cooper D."/>
            <person name="Oddy C."/>
            <person name="Ritland C.E."/>
            <person name="Kirkpatrick R."/>
            <person name="Moore R."/>
            <person name="Barber S."/>
            <person name="Holt R.A."/>
            <person name="Jones S.J."/>
            <person name="Marra M.A."/>
            <person name="Douglas C.J."/>
            <person name="Ritland K."/>
            <person name="Bohlmann J."/>
        </authorList>
    </citation>
    <scope>NUCLEOTIDE SEQUENCE</scope>
    <source>
        <tissue evidence="3">Green portion of the leader tissue</tissue>
    </source>
</reference>
<dbReference type="PROSITE" id="PS51297">
    <property type="entry name" value="K_BOX"/>
    <property type="match status" value="1"/>
</dbReference>
<proteinExistence type="evidence at transcript level"/>